<evidence type="ECO:0000313" key="2">
    <source>
        <dbReference type="EMBL" id="KAF8793421.1"/>
    </source>
</evidence>
<dbReference type="AlphaFoldDB" id="A0A8T0FQN9"/>
<evidence type="ECO:0000256" key="1">
    <source>
        <dbReference type="SAM" id="MobiDB-lite"/>
    </source>
</evidence>
<gene>
    <name evidence="2" type="ORF">HNY73_004903</name>
</gene>
<keyword evidence="3" id="KW-1185">Reference proteome</keyword>
<comment type="caution">
    <text evidence="2">The sequence shown here is derived from an EMBL/GenBank/DDBJ whole genome shotgun (WGS) entry which is preliminary data.</text>
</comment>
<reference evidence="2" key="2">
    <citation type="submission" date="2020-06" db="EMBL/GenBank/DDBJ databases">
        <authorList>
            <person name="Sheffer M."/>
        </authorList>
    </citation>
    <scope>NUCLEOTIDE SEQUENCE</scope>
</reference>
<feature type="compositionally biased region" description="Polar residues" evidence="1">
    <location>
        <begin position="1"/>
        <end position="22"/>
    </location>
</feature>
<evidence type="ECO:0000313" key="3">
    <source>
        <dbReference type="Proteomes" id="UP000807504"/>
    </source>
</evidence>
<organism evidence="2 3">
    <name type="scientific">Argiope bruennichi</name>
    <name type="common">Wasp spider</name>
    <name type="synonym">Aranea bruennichi</name>
    <dbReference type="NCBI Taxonomy" id="94029"/>
    <lineage>
        <taxon>Eukaryota</taxon>
        <taxon>Metazoa</taxon>
        <taxon>Ecdysozoa</taxon>
        <taxon>Arthropoda</taxon>
        <taxon>Chelicerata</taxon>
        <taxon>Arachnida</taxon>
        <taxon>Araneae</taxon>
        <taxon>Araneomorphae</taxon>
        <taxon>Entelegynae</taxon>
        <taxon>Araneoidea</taxon>
        <taxon>Araneidae</taxon>
        <taxon>Argiope</taxon>
    </lineage>
</organism>
<protein>
    <submittedName>
        <fullName evidence="2">Uncharacterized protein</fullName>
    </submittedName>
</protein>
<dbReference type="Proteomes" id="UP000807504">
    <property type="component" value="Unassembled WGS sequence"/>
</dbReference>
<feature type="region of interest" description="Disordered" evidence="1">
    <location>
        <begin position="1"/>
        <end position="33"/>
    </location>
</feature>
<sequence length="119" mass="13275">MSNKESFESSATSPIQLSSNVGSKHIKGNDKNPVVSSELLLPNHFQSEDTLILKNKNFSRFPKQIAWKGGRKKSNTPLVLPITWHKSKEGGGEEENKSFLLRKGVRHSKSVLELEMCVA</sequence>
<proteinExistence type="predicted"/>
<name>A0A8T0FQN9_ARGBR</name>
<accession>A0A8T0FQN9</accession>
<dbReference type="EMBL" id="JABXBU010000003">
    <property type="protein sequence ID" value="KAF8793421.1"/>
    <property type="molecule type" value="Genomic_DNA"/>
</dbReference>
<reference evidence="2" key="1">
    <citation type="journal article" date="2020" name="bioRxiv">
        <title>Chromosome-level reference genome of the European wasp spider Argiope bruennichi: a resource for studies on range expansion and evolutionary adaptation.</title>
        <authorList>
            <person name="Sheffer M.M."/>
            <person name="Hoppe A."/>
            <person name="Krehenwinkel H."/>
            <person name="Uhl G."/>
            <person name="Kuss A.W."/>
            <person name="Jensen L."/>
            <person name="Jensen C."/>
            <person name="Gillespie R.G."/>
            <person name="Hoff K.J."/>
            <person name="Prost S."/>
        </authorList>
    </citation>
    <scope>NUCLEOTIDE SEQUENCE</scope>
</reference>